<gene>
    <name evidence="3" type="ORF">WG66_12330</name>
</gene>
<dbReference type="EMBL" id="LATX01002017">
    <property type="protein sequence ID" value="KTB35116.1"/>
    <property type="molecule type" value="Genomic_DNA"/>
</dbReference>
<feature type="domain" description="DUF6533" evidence="2">
    <location>
        <begin position="19"/>
        <end position="58"/>
    </location>
</feature>
<protein>
    <recommendedName>
        <fullName evidence="2">DUF6533 domain-containing protein</fullName>
    </recommendedName>
</protein>
<reference evidence="3 4" key="1">
    <citation type="submission" date="2015-12" db="EMBL/GenBank/DDBJ databases">
        <title>Draft genome sequence of Moniliophthora roreri, the causal agent of frosty pod rot of cacao.</title>
        <authorList>
            <person name="Aime M.C."/>
            <person name="Diaz-Valderrama J.R."/>
            <person name="Kijpornyongpan T."/>
            <person name="Phillips-Mora W."/>
        </authorList>
    </citation>
    <scope>NUCLEOTIDE SEQUENCE [LARGE SCALE GENOMIC DNA]</scope>
    <source>
        <strain evidence="3 4">MCA 2952</strain>
    </source>
</reference>
<sequence>MTDSGVPLSTCLDHANFNAVLFLYDYILTFSDEIDFLWPRPCRSPTSLSFIISRYSALATAIMTLLPYTKSVQGDRVATTLRSIAAISSELTVAIRTSAIWCNTRQIIWVLGVLTLMCIVPTITIITLGIISSHDFDLLSRSEAHCTTVLSQIGNLYITPYIMAIIFDSANLSLSLIRIIRWRRLQDSSYTRSLLDILYRDGMVYFSWMVVLSIANIGIIIQSESPQLRAGGTQLQAGFHSMLATRMIMHVWRTSKENGWTMPVEQFTSFLTNIEVASSMDGISSY</sequence>
<keyword evidence="1" id="KW-0472">Membrane</keyword>
<evidence type="ECO:0000259" key="2">
    <source>
        <dbReference type="Pfam" id="PF20151"/>
    </source>
</evidence>
<proteinExistence type="predicted"/>
<comment type="caution">
    <text evidence="3">The sequence shown here is derived from an EMBL/GenBank/DDBJ whole genome shotgun (WGS) entry which is preliminary data.</text>
</comment>
<feature type="transmembrane region" description="Helical" evidence="1">
    <location>
        <begin position="158"/>
        <end position="181"/>
    </location>
</feature>
<dbReference type="Proteomes" id="UP000054988">
    <property type="component" value="Unassembled WGS sequence"/>
</dbReference>
<feature type="transmembrane region" description="Helical" evidence="1">
    <location>
        <begin position="107"/>
        <end position="131"/>
    </location>
</feature>
<evidence type="ECO:0000256" key="1">
    <source>
        <dbReference type="SAM" id="Phobius"/>
    </source>
</evidence>
<organism evidence="3 4">
    <name type="scientific">Moniliophthora roreri</name>
    <name type="common">Frosty pod rot fungus</name>
    <name type="synonym">Monilia roreri</name>
    <dbReference type="NCBI Taxonomy" id="221103"/>
    <lineage>
        <taxon>Eukaryota</taxon>
        <taxon>Fungi</taxon>
        <taxon>Dikarya</taxon>
        <taxon>Basidiomycota</taxon>
        <taxon>Agaricomycotina</taxon>
        <taxon>Agaricomycetes</taxon>
        <taxon>Agaricomycetidae</taxon>
        <taxon>Agaricales</taxon>
        <taxon>Marasmiineae</taxon>
        <taxon>Marasmiaceae</taxon>
        <taxon>Moniliophthora</taxon>
    </lineage>
</organism>
<name>A0A0W0FFL2_MONRR</name>
<keyword evidence="1" id="KW-0812">Transmembrane</keyword>
<dbReference type="InterPro" id="IPR045340">
    <property type="entry name" value="DUF6533"/>
</dbReference>
<feature type="transmembrane region" description="Helical" evidence="1">
    <location>
        <begin position="202"/>
        <end position="221"/>
    </location>
</feature>
<accession>A0A0W0FFL2</accession>
<dbReference type="Pfam" id="PF20151">
    <property type="entry name" value="DUF6533"/>
    <property type="match status" value="1"/>
</dbReference>
<dbReference type="AlphaFoldDB" id="A0A0W0FFL2"/>
<evidence type="ECO:0000313" key="3">
    <source>
        <dbReference type="EMBL" id="KTB35116.1"/>
    </source>
</evidence>
<keyword evidence="1" id="KW-1133">Transmembrane helix</keyword>
<evidence type="ECO:0000313" key="4">
    <source>
        <dbReference type="Proteomes" id="UP000054988"/>
    </source>
</evidence>